<proteinExistence type="predicted"/>
<dbReference type="RefSeq" id="WP_284826162.1">
    <property type="nucleotide sequence ID" value="NZ_CP126969.1"/>
</dbReference>
<reference evidence="4 5" key="1">
    <citation type="submission" date="2023-05" db="EMBL/GenBank/DDBJ databases">
        <title>Corynebacterium suedekumii sp. nov. and Corynebacterium breve sp. nov. isolated from raw cow's milk.</title>
        <authorList>
            <person name="Baer M.K."/>
            <person name="Mehl L."/>
            <person name="Hellmuth R."/>
            <person name="Marke G."/>
            <person name="Lipski A."/>
        </authorList>
    </citation>
    <scope>NUCLEOTIDE SEQUENCE [LARGE SCALE GENOMIC DNA]</scope>
    <source>
        <strain evidence="4 5">R4</strain>
    </source>
</reference>
<evidence type="ECO:0000256" key="2">
    <source>
        <dbReference type="SAM" id="SignalP"/>
    </source>
</evidence>
<evidence type="ECO:0000313" key="4">
    <source>
        <dbReference type="EMBL" id="WIM68555.1"/>
    </source>
</evidence>
<accession>A0ABY8VLX2</accession>
<evidence type="ECO:0000256" key="1">
    <source>
        <dbReference type="SAM" id="MobiDB-lite"/>
    </source>
</evidence>
<feature type="domain" description="Solute-binding protein family 5" evidence="3">
    <location>
        <begin position="108"/>
        <end position="336"/>
    </location>
</feature>
<keyword evidence="2" id="KW-0732">Signal</keyword>
<organism evidence="4 5">
    <name type="scientific">Corynebacterium breve</name>
    <dbReference type="NCBI Taxonomy" id="3049799"/>
    <lineage>
        <taxon>Bacteria</taxon>
        <taxon>Bacillati</taxon>
        <taxon>Actinomycetota</taxon>
        <taxon>Actinomycetes</taxon>
        <taxon>Mycobacteriales</taxon>
        <taxon>Corynebacteriaceae</taxon>
        <taxon>Corynebacterium</taxon>
    </lineage>
</organism>
<dbReference type="SUPFAM" id="SSF53850">
    <property type="entry name" value="Periplasmic binding protein-like II"/>
    <property type="match status" value="1"/>
</dbReference>
<evidence type="ECO:0000259" key="3">
    <source>
        <dbReference type="Pfam" id="PF00496"/>
    </source>
</evidence>
<dbReference type="Proteomes" id="UP001225598">
    <property type="component" value="Chromosome"/>
</dbReference>
<dbReference type="CDD" id="cd08501">
    <property type="entry name" value="PBP2_Lpqw"/>
    <property type="match status" value="1"/>
</dbReference>
<feature type="region of interest" description="Disordered" evidence="1">
    <location>
        <begin position="27"/>
        <end position="56"/>
    </location>
</feature>
<dbReference type="Gene3D" id="3.90.76.10">
    <property type="entry name" value="Dipeptide-binding Protein, Domain 1"/>
    <property type="match status" value="1"/>
</dbReference>
<protein>
    <submittedName>
        <fullName evidence="4">ABC transporter family substrate-binding protein</fullName>
    </submittedName>
</protein>
<feature type="signal peptide" evidence="2">
    <location>
        <begin position="1"/>
        <end position="20"/>
    </location>
</feature>
<dbReference type="EMBL" id="CP126969">
    <property type="protein sequence ID" value="WIM68555.1"/>
    <property type="molecule type" value="Genomic_DNA"/>
</dbReference>
<dbReference type="Gene3D" id="3.10.105.10">
    <property type="entry name" value="Dipeptide-binding Protein, Domain 3"/>
    <property type="match status" value="1"/>
</dbReference>
<feature type="chain" id="PRO_5046448358" evidence="2">
    <location>
        <begin position="21"/>
        <end position="554"/>
    </location>
</feature>
<dbReference type="InterPro" id="IPR039424">
    <property type="entry name" value="SBP_5"/>
</dbReference>
<sequence>MKKRITLVTTALLAAGAVVAGCAANPGPPPVVTPSPEPTTANESSTSKKAEPISKRSEVTVGVEALRNGLNPHLLADESSVVRSVARLVLPSVFEQGELNTDVMKSAEVVEYTDAAMTVRYVIQDAAQWSDGTPLTGSDFKYLWLAMTQTPGVLNPGGYEAISAVRVSGANGKTVDVDFAKPVAQWQELFQFLVPSHLIGPDPVNFRTGMRDDIPASAGRYMVVKVDRGRGTVTLNRNDRFWGADPAKIDIVNLGAVRSTTQSADQLRAGQLNFVDMIPEETTRSVYELVPEAQIRMIQSPRTLGLSLSTTSPLLEEHAARVELRSLIDVPLIARISVGRSTDIAIAESAPVSDQEPEVLPETIAANRPLRIAADPADPEASAAVRSLVDSLVARGVDAEVVSTDMNDITRNQLPAGDVDAVVTWDFNAANSLDAASQLRCPSEEVDMRSGNLSGYCTPETEVLSDEILAGTVSTDEAHAQVDAVVEREVLWVPFLHEQRLLALGSGIVGPDPKLENWTEGLASAAIWTLADPVAAGETNTTEPVETTKESSEE</sequence>
<keyword evidence="5" id="KW-1185">Reference proteome</keyword>
<dbReference type="PANTHER" id="PTHR30290:SF65">
    <property type="entry name" value="MONOACYL PHOSPHATIDYLINOSITOL TETRAMANNOSIDE-BINDING PROTEIN LPQW-RELATED"/>
    <property type="match status" value="1"/>
</dbReference>
<feature type="region of interest" description="Disordered" evidence="1">
    <location>
        <begin position="534"/>
        <end position="554"/>
    </location>
</feature>
<feature type="compositionally biased region" description="Basic and acidic residues" evidence="1">
    <location>
        <begin position="46"/>
        <end position="56"/>
    </location>
</feature>
<feature type="compositionally biased region" description="Pro residues" evidence="1">
    <location>
        <begin position="27"/>
        <end position="37"/>
    </location>
</feature>
<dbReference type="InterPro" id="IPR000914">
    <property type="entry name" value="SBP_5_dom"/>
</dbReference>
<gene>
    <name evidence="4" type="ORF">QP027_03940</name>
</gene>
<evidence type="ECO:0000313" key="5">
    <source>
        <dbReference type="Proteomes" id="UP001225598"/>
    </source>
</evidence>
<dbReference type="PROSITE" id="PS51257">
    <property type="entry name" value="PROKAR_LIPOPROTEIN"/>
    <property type="match status" value="1"/>
</dbReference>
<name>A0ABY8VLX2_9CORY</name>
<dbReference type="Gene3D" id="3.40.190.10">
    <property type="entry name" value="Periplasmic binding protein-like II"/>
    <property type="match status" value="1"/>
</dbReference>
<dbReference type="Pfam" id="PF00496">
    <property type="entry name" value="SBP_bac_5"/>
    <property type="match status" value="1"/>
</dbReference>
<dbReference type="PANTHER" id="PTHR30290">
    <property type="entry name" value="PERIPLASMIC BINDING COMPONENT OF ABC TRANSPORTER"/>
    <property type="match status" value="1"/>
</dbReference>